<protein>
    <recommendedName>
        <fullName evidence="7">C2H2-type domain-containing protein</fullName>
    </recommendedName>
</protein>
<evidence type="ECO:0000313" key="8">
    <source>
        <dbReference type="EMBL" id="KAL0197967.1"/>
    </source>
</evidence>
<evidence type="ECO:0000256" key="6">
    <source>
        <dbReference type="ARBA" id="ARBA00023242"/>
    </source>
</evidence>
<comment type="subcellular location">
    <subcellularLocation>
        <location evidence="1">Nucleus</location>
    </subcellularLocation>
</comment>
<keyword evidence="6" id="KW-0539">Nucleus</keyword>
<dbReference type="InterPro" id="IPR013087">
    <property type="entry name" value="Znf_C2H2_type"/>
</dbReference>
<dbReference type="PANTHER" id="PTHR23067">
    <property type="entry name" value="DOUBLE-STRANDED RNA-BINDING ZINC FINGER PROTEIN"/>
    <property type="match status" value="1"/>
</dbReference>
<evidence type="ECO:0000256" key="2">
    <source>
        <dbReference type="ARBA" id="ARBA00022723"/>
    </source>
</evidence>
<feature type="non-terminal residue" evidence="8">
    <location>
        <position position="1"/>
    </location>
</feature>
<keyword evidence="2" id="KW-0479">Metal-binding</keyword>
<feature type="non-terminal residue" evidence="8">
    <location>
        <position position="55"/>
    </location>
</feature>
<keyword evidence="9" id="KW-1185">Reference proteome</keyword>
<accession>A0ABD0RJF8</accession>
<keyword evidence="3" id="KW-0677">Repeat</keyword>
<gene>
    <name evidence="8" type="ORF">M9458_006507</name>
</gene>
<proteinExistence type="predicted"/>
<dbReference type="EMBL" id="JAMKFB020000003">
    <property type="protein sequence ID" value="KAL0197967.1"/>
    <property type="molecule type" value="Genomic_DNA"/>
</dbReference>
<evidence type="ECO:0000256" key="3">
    <source>
        <dbReference type="ARBA" id="ARBA00022737"/>
    </source>
</evidence>
<feature type="domain" description="C2H2-type" evidence="7">
    <location>
        <begin position="38"/>
        <end position="54"/>
    </location>
</feature>
<evidence type="ECO:0000256" key="4">
    <source>
        <dbReference type="ARBA" id="ARBA00022771"/>
    </source>
</evidence>
<organism evidence="8 9">
    <name type="scientific">Cirrhinus mrigala</name>
    <name type="common">Mrigala</name>
    <dbReference type="NCBI Taxonomy" id="683832"/>
    <lineage>
        <taxon>Eukaryota</taxon>
        <taxon>Metazoa</taxon>
        <taxon>Chordata</taxon>
        <taxon>Craniata</taxon>
        <taxon>Vertebrata</taxon>
        <taxon>Euteleostomi</taxon>
        <taxon>Actinopterygii</taxon>
        <taxon>Neopterygii</taxon>
        <taxon>Teleostei</taxon>
        <taxon>Ostariophysi</taxon>
        <taxon>Cypriniformes</taxon>
        <taxon>Cyprinidae</taxon>
        <taxon>Labeoninae</taxon>
        <taxon>Labeonini</taxon>
        <taxon>Cirrhinus</taxon>
    </lineage>
</organism>
<dbReference type="Gene3D" id="3.30.160.60">
    <property type="entry name" value="Classic Zinc Finger"/>
    <property type="match status" value="1"/>
</dbReference>
<dbReference type="Pfam" id="PF12874">
    <property type="entry name" value="zf-met"/>
    <property type="match status" value="1"/>
</dbReference>
<dbReference type="AlphaFoldDB" id="A0ABD0RJF8"/>
<comment type="caution">
    <text evidence="8">The sequence shown here is derived from an EMBL/GenBank/DDBJ whole genome shotgun (WGS) entry which is preliminary data.</text>
</comment>
<reference evidence="8 9" key="1">
    <citation type="submission" date="2024-05" db="EMBL/GenBank/DDBJ databases">
        <title>Genome sequencing and assembly of Indian major carp, Cirrhinus mrigala (Hamilton, 1822).</title>
        <authorList>
            <person name="Mohindra V."/>
            <person name="Chowdhury L.M."/>
            <person name="Lal K."/>
            <person name="Jena J.K."/>
        </authorList>
    </citation>
    <scope>NUCLEOTIDE SEQUENCE [LARGE SCALE GENOMIC DNA]</scope>
    <source>
        <strain evidence="8">CM1030</strain>
        <tissue evidence="8">Blood</tissue>
    </source>
</reference>
<dbReference type="GO" id="GO:0008270">
    <property type="term" value="F:zinc ion binding"/>
    <property type="evidence" value="ECO:0007669"/>
    <property type="project" value="UniProtKB-KW"/>
</dbReference>
<name>A0ABD0RJF8_CIRMR</name>
<evidence type="ECO:0000256" key="1">
    <source>
        <dbReference type="ARBA" id="ARBA00004123"/>
    </source>
</evidence>
<evidence type="ECO:0000256" key="5">
    <source>
        <dbReference type="ARBA" id="ARBA00022833"/>
    </source>
</evidence>
<dbReference type="GO" id="GO:0005634">
    <property type="term" value="C:nucleus"/>
    <property type="evidence" value="ECO:0007669"/>
    <property type="project" value="UniProtKB-SubCell"/>
</dbReference>
<dbReference type="Proteomes" id="UP001529510">
    <property type="component" value="Unassembled WGS sequence"/>
</dbReference>
<dbReference type="InterPro" id="IPR051845">
    <property type="entry name" value="Znf385"/>
</dbReference>
<keyword evidence="4" id="KW-0863">Zinc-finger</keyword>
<sequence>TKHKLMMEGQSVLPRRRGKALSKRLASKGSVGVASKSFYCEVCEIHVNSETQLSQ</sequence>
<keyword evidence="5" id="KW-0862">Zinc</keyword>
<evidence type="ECO:0000259" key="7">
    <source>
        <dbReference type="Pfam" id="PF12874"/>
    </source>
</evidence>
<dbReference type="PANTHER" id="PTHR23067:SF6">
    <property type="entry name" value="ZINC FINGER PROTEIN 385C"/>
    <property type="match status" value="1"/>
</dbReference>
<evidence type="ECO:0000313" key="9">
    <source>
        <dbReference type="Proteomes" id="UP001529510"/>
    </source>
</evidence>